<accession>A0A9J6EHC9</accession>
<dbReference type="GO" id="GO:0042393">
    <property type="term" value="F:histone binding"/>
    <property type="evidence" value="ECO:0007669"/>
    <property type="project" value="TreeGrafter"/>
</dbReference>
<organism evidence="3 4">
    <name type="scientific">Rhipicephalus microplus</name>
    <name type="common">Cattle tick</name>
    <name type="synonym">Boophilus microplus</name>
    <dbReference type="NCBI Taxonomy" id="6941"/>
    <lineage>
        <taxon>Eukaryota</taxon>
        <taxon>Metazoa</taxon>
        <taxon>Ecdysozoa</taxon>
        <taxon>Arthropoda</taxon>
        <taxon>Chelicerata</taxon>
        <taxon>Arachnida</taxon>
        <taxon>Acari</taxon>
        <taxon>Parasitiformes</taxon>
        <taxon>Ixodida</taxon>
        <taxon>Ixodoidea</taxon>
        <taxon>Ixodidae</taxon>
        <taxon>Rhipicephalinae</taxon>
        <taxon>Rhipicephalus</taxon>
        <taxon>Boophilus</taxon>
    </lineage>
</organism>
<evidence type="ECO:0000313" key="4">
    <source>
        <dbReference type="Proteomes" id="UP000821866"/>
    </source>
</evidence>
<evidence type="ECO:0000256" key="1">
    <source>
        <dbReference type="SAM" id="MobiDB-lite"/>
    </source>
</evidence>
<feature type="compositionally biased region" description="Polar residues" evidence="1">
    <location>
        <begin position="62"/>
        <end position="76"/>
    </location>
</feature>
<feature type="domain" description="SAM" evidence="2">
    <location>
        <begin position="104"/>
        <end position="166"/>
    </location>
</feature>
<proteinExistence type="predicted"/>
<dbReference type="Pfam" id="PF00536">
    <property type="entry name" value="SAM_1"/>
    <property type="match status" value="1"/>
</dbReference>
<dbReference type="InterPro" id="IPR050548">
    <property type="entry name" value="PcG_chromatin_remod_factors"/>
</dbReference>
<dbReference type="OrthoDB" id="5912862at2759"/>
<dbReference type="SUPFAM" id="SSF47769">
    <property type="entry name" value="SAM/Pointed domain"/>
    <property type="match status" value="1"/>
</dbReference>
<feature type="region of interest" description="Disordered" evidence="1">
    <location>
        <begin position="18"/>
        <end position="82"/>
    </location>
</feature>
<dbReference type="Gene3D" id="1.10.150.50">
    <property type="entry name" value="Transcription Factor, Ets-1"/>
    <property type="match status" value="1"/>
</dbReference>
<dbReference type="VEuPathDB" id="VectorBase:LOC119161952"/>
<dbReference type="PANTHER" id="PTHR12247">
    <property type="entry name" value="POLYCOMB GROUP PROTEIN"/>
    <property type="match status" value="1"/>
</dbReference>
<comment type="caution">
    <text evidence="3">The sequence shown here is derived from an EMBL/GenBank/DDBJ whole genome shotgun (WGS) entry which is preliminary data.</text>
</comment>
<dbReference type="SMART" id="SM00454">
    <property type="entry name" value="SAM"/>
    <property type="match status" value="1"/>
</dbReference>
<reference evidence="3" key="2">
    <citation type="submission" date="2021-09" db="EMBL/GenBank/DDBJ databases">
        <authorList>
            <person name="Jia N."/>
            <person name="Wang J."/>
            <person name="Shi W."/>
            <person name="Du L."/>
            <person name="Sun Y."/>
            <person name="Zhan W."/>
            <person name="Jiang J."/>
            <person name="Wang Q."/>
            <person name="Zhang B."/>
            <person name="Ji P."/>
            <person name="Sakyi L.B."/>
            <person name="Cui X."/>
            <person name="Yuan T."/>
            <person name="Jiang B."/>
            <person name="Yang W."/>
            <person name="Lam T.T.-Y."/>
            <person name="Chang Q."/>
            <person name="Ding S."/>
            <person name="Wang X."/>
            <person name="Zhu J."/>
            <person name="Ruan X."/>
            <person name="Zhao L."/>
            <person name="Wei J."/>
            <person name="Que T."/>
            <person name="Du C."/>
            <person name="Cheng J."/>
            <person name="Dai P."/>
            <person name="Han X."/>
            <person name="Huang E."/>
            <person name="Gao Y."/>
            <person name="Liu J."/>
            <person name="Shao H."/>
            <person name="Ye R."/>
            <person name="Li L."/>
            <person name="Wei W."/>
            <person name="Wang X."/>
            <person name="Wang C."/>
            <person name="Huo Q."/>
            <person name="Li W."/>
            <person name="Guo W."/>
            <person name="Chen H."/>
            <person name="Chen S."/>
            <person name="Zhou L."/>
            <person name="Zhou L."/>
            <person name="Ni X."/>
            <person name="Tian J."/>
            <person name="Zhou Y."/>
            <person name="Sheng Y."/>
            <person name="Liu T."/>
            <person name="Pan Y."/>
            <person name="Xia L."/>
            <person name="Li J."/>
            <person name="Zhao F."/>
            <person name="Cao W."/>
        </authorList>
    </citation>
    <scope>NUCLEOTIDE SEQUENCE</scope>
    <source>
        <strain evidence="3">Rmic-2018</strain>
        <tissue evidence="3">Larvae</tissue>
    </source>
</reference>
<dbReference type="InterPro" id="IPR013761">
    <property type="entry name" value="SAM/pointed_sf"/>
</dbReference>
<name>A0A9J6EHC9_RHIMP</name>
<dbReference type="PANTHER" id="PTHR12247:SF138">
    <property type="entry name" value="POLYHOMEOTIC DISTAL, ISOFORM A-RELATED"/>
    <property type="match status" value="1"/>
</dbReference>
<protein>
    <recommendedName>
        <fullName evidence="2">SAM domain-containing protein</fullName>
    </recommendedName>
</protein>
<feature type="compositionally biased region" description="Polar residues" evidence="1">
    <location>
        <begin position="31"/>
        <end position="52"/>
    </location>
</feature>
<gene>
    <name evidence="3" type="ORF">HPB51_013509</name>
</gene>
<reference evidence="3" key="1">
    <citation type="journal article" date="2020" name="Cell">
        <title>Large-Scale Comparative Analyses of Tick Genomes Elucidate Their Genetic Diversity and Vector Capacities.</title>
        <authorList>
            <consortium name="Tick Genome and Microbiome Consortium (TIGMIC)"/>
            <person name="Jia N."/>
            <person name="Wang J."/>
            <person name="Shi W."/>
            <person name="Du L."/>
            <person name="Sun Y."/>
            <person name="Zhan W."/>
            <person name="Jiang J.F."/>
            <person name="Wang Q."/>
            <person name="Zhang B."/>
            <person name="Ji P."/>
            <person name="Bell-Sakyi L."/>
            <person name="Cui X.M."/>
            <person name="Yuan T.T."/>
            <person name="Jiang B.G."/>
            <person name="Yang W.F."/>
            <person name="Lam T.T."/>
            <person name="Chang Q.C."/>
            <person name="Ding S.J."/>
            <person name="Wang X.J."/>
            <person name="Zhu J.G."/>
            <person name="Ruan X.D."/>
            <person name="Zhao L."/>
            <person name="Wei J.T."/>
            <person name="Ye R.Z."/>
            <person name="Que T.C."/>
            <person name="Du C.H."/>
            <person name="Zhou Y.H."/>
            <person name="Cheng J.X."/>
            <person name="Dai P.F."/>
            <person name="Guo W.B."/>
            <person name="Han X.H."/>
            <person name="Huang E.J."/>
            <person name="Li L.F."/>
            <person name="Wei W."/>
            <person name="Gao Y.C."/>
            <person name="Liu J.Z."/>
            <person name="Shao H.Z."/>
            <person name="Wang X."/>
            <person name="Wang C.C."/>
            <person name="Yang T.C."/>
            <person name="Huo Q.B."/>
            <person name="Li W."/>
            <person name="Chen H.Y."/>
            <person name="Chen S.E."/>
            <person name="Zhou L.G."/>
            <person name="Ni X.B."/>
            <person name="Tian J.H."/>
            <person name="Sheng Y."/>
            <person name="Liu T."/>
            <person name="Pan Y.S."/>
            <person name="Xia L.Y."/>
            <person name="Li J."/>
            <person name="Zhao F."/>
            <person name="Cao W.C."/>
        </authorList>
    </citation>
    <scope>NUCLEOTIDE SEQUENCE</scope>
    <source>
        <strain evidence="3">Rmic-2018</strain>
    </source>
</reference>
<evidence type="ECO:0000259" key="2">
    <source>
        <dbReference type="PROSITE" id="PS50105"/>
    </source>
</evidence>
<dbReference type="PROSITE" id="PS50105">
    <property type="entry name" value="SAM_DOMAIN"/>
    <property type="match status" value="1"/>
</dbReference>
<dbReference type="GO" id="GO:0035102">
    <property type="term" value="C:PRC1 complex"/>
    <property type="evidence" value="ECO:0007669"/>
    <property type="project" value="TreeGrafter"/>
</dbReference>
<dbReference type="AlphaFoldDB" id="A0A9J6EHC9"/>
<sequence length="166" mass="17966">MIEPLPGAVTFTMKMTPKRKTPSLACKKTGGLQTTPSKTASSVPGTTATSKSELVYGAPPNVLSTSPRDSVASQASPALLTTPRQRLQETTYALHNGDNSPEKWTVDDVADYVSGIPGCEHITEKFRHHKIDGVALFLIKEHNLMKMMNMKLGPALKMCATINSLR</sequence>
<keyword evidence="4" id="KW-1185">Reference proteome</keyword>
<dbReference type="InterPro" id="IPR001660">
    <property type="entry name" value="SAM"/>
</dbReference>
<dbReference type="EMBL" id="JABSTU010000004">
    <property type="protein sequence ID" value="KAH8033525.1"/>
    <property type="molecule type" value="Genomic_DNA"/>
</dbReference>
<evidence type="ECO:0000313" key="3">
    <source>
        <dbReference type="EMBL" id="KAH8033525.1"/>
    </source>
</evidence>
<dbReference type="Proteomes" id="UP000821866">
    <property type="component" value="Chromosome 2"/>
</dbReference>
<dbReference type="GO" id="GO:0045892">
    <property type="term" value="P:negative regulation of DNA-templated transcription"/>
    <property type="evidence" value="ECO:0007669"/>
    <property type="project" value="TreeGrafter"/>
</dbReference>
<dbReference type="GO" id="GO:0003682">
    <property type="term" value="F:chromatin binding"/>
    <property type="evidence" value="ECO:0007669"/>
    <property type="project" value="TreeGrafter"/>
</dbReference>